<evidence type="ECO:0000313" key="2">
    <source>
        <dbReference type="Proteomes" id="UP000735592"/>
    </source>
</evidence>
<accession>A0ABW9SPC4</accession>
<gene>
    <name evidence="1" type="ORF">GM655_05330</name>
</gene>
<protein>
    <submittedName>
        <fullName evidence="1">Uncharacterized protein</fullName>
    </submittedName>
</protein>
<keyword evidence="2" id="KW-1185">Reference proteome</keyword>
<proteinExistence type="predicted"/>
<dbReference type="Proteomes" id="UP000735592">
    <property type="component" value="Unassembled WGS sequence"/>
</dbReference>
<reference evidence="1 2" key="1">
    <citation type="submission" date="2019-11" db="EMBL/GenBank/DDBJ databases">
        <title>Type strains purchased from KCTC, JCM and DSMZ.</title>
        <authorList>
            <person name="Lu H."/>
        </authorList>
    </citation>
    <scope>NUCLEOTIDE SEQUENCE [LARGE SCALE GENOMIC DNA]</scope>
    <source>
        <strain evidence="1 2">DSM 103461</strain>
    </source>
</reference>
<sequence>MVGMHSIAGNLYDGHALFETLEQVAILTEIQPKALFVDLDYRGVAARSNRPSGT</sequence>
<name>A0ABW9SPC4_9BURK</name>
<dbReference type="EMBL" id="WNKW01000001">
    <property type="protein sequence ID" value="MTW32249.1"/>
    <property type="molecule type" value="Genomic_DNA"/>
</dbReference>
<evidence type="ECO:0000313" key="1">
    <source>
        <dbReference type="EMBL" id="MTW32249.1"/>
    </source>
</evidence>
<comment type="caution">
    <text evidence="1">The sequence shown here is derived from an EMBL/GenBank/DDBJ whole genome shotgun (WGS) entry which is preliminary data.</text>
</comment>
<organism evidence="1 2">
    <name type="scientific">Pseudoduganella danionis</name>
    <dbReference type="NCBI Taxonomy" id="1890295"/>
    <lineage>
        <taxon>Bacteria</taxon>
        <taxon>Pseudomonadati</taxon>
        <taxon>Pseudomonadota</taxon>
        <taxon>Betaproteobacteria</taxon>
        <taxon>Burkholderiales</taxon>
        <taxon>Oxalobacteraceae</taxon>
        <taxon>Telluria group</taxon>
        <taxon>Pseudoduganella</taxon>
    </lineage>
</organism>